<accession>U9SLG3</accession>
<reference evidence="1" key="1">
    <citation type="submission" date="2013-07" db="EMBL/GenBank/DDBJ databases">
        <title>The genome of an arbuscular mycorrhizal fungus provides insights into the evolution of the oldest plant symbiosis.</title>
        <authorList>
            <consortium name="DOE Joint Genome Institute"/>
            <person name="Tisserant E."/>
            <person name="Malbreil M."/>
            <person name="Kuo A."/>
            <person name="Kohler A."/>
            <person name="Symeonidi A."/>
            <person name="Balestrini R."/>
            <person name="Charron P."/>
            <person name="Duensing N."/>
            <person name="Frei-dit-Frey N."/>
            <person name="Gianinazzi-Pearson V."/>
            <person name="Gilbert B."/>
            <person name="Handa Y."/>
            <person name="Hijri M."/>
            <person name="Kaul R."/>
            <person name="Kawaguchi M."/>
            <person name="Krajinski F."/>
            <person name="Lammers P."/>
            <person name="Lapierre D."/>
            <person name="Masclaux F.G."/>
            <person name="Murat C."/>
            <person name="Morin E."/>
            <person name="Ndikumana S."/>
            <person name="Pagni M."/>
            <person name="Petitpierre D."/>
            <person name="Requena N."/>
            <person name="Rosikiewicz P."/>
            <person name="Riley R."/>
            <person name="Saito K."/>
            <person name="San Clemente H."/>
            <person name="Shapiro H."/>
            <person name="van Tuinen D."/>
            <person name="Becard G."/>
            <person name="Bonfante P."/>
            <person name="Paszkowski U."/>
            <person name="Shachar-Hill Y."/>
            <person name="Young J.P."/>
            <person name="Sanders I.R."/>
            <person name="Henrissat B."/>
            <person name="Rensing S.A."/>
            <person name="Grigoriev I.V."/>
            <person name="Corradi N."/>
            <person name="Roux C."/>
            <person name="Martin F."/>
        </authorList>
    </citation>
    <scope>NUCLEOTIDE SEQUENCE</scope>
    <source>
        <strain evidence="1">DAOM 197198</strain>
    </source>
</reference>
<name>U9SLG3_RHIID</name>
<organism evidence="1">
    <name type="scientific">Rhizophagus irregularis (strain DAOM 181602 / DAOM 197198 / MUCL 43194)</name>
    <name type="common">Arbuscular mycorrhizal fungus</name>
    <name type="synonym">Glomus intraradices</name>
    <dbReference type="NCBI Taxonomy" id="747089"/>
    <lineage>
        <taxon>Eukaryota</taxon>
        <taxon>Fungi</taxon>
        <taxon>Fungi incertae sedis</taxon>
        <taxon>Mucoromycota</taxon>
        <taxon>Glomeromycotina</taxon>
        <taxon>Glomeromycetes</taxon>
        <taxon>Glomerales</taxon>
        <taxon>Glomeraceae</taxon>
        <taxon>Rhizophagus</taxon>
    </lineage>
</organism>
<protein>
    <submittedName>
        <fullName evidence="1">Uncharacterized protein</fullName>
    </submittedName>
</protein>
<dbReference type="EMBL" id="KI301699">
    <property type="protein sequence ID" value="ERZ94852.1"/>
    <property type="molecule type" value="Genomic_DNA"/>
</dbReference>
<dbReference type="AlphaFoldDB" id="U9SLG3"/>
<evidence type="ECO:0000313" key="1">
    <source>
        <dbReference type="EMBL" id="ERZ94852.1"/>
    </source>
</evidence>
<gene>
    <name evidence="1" type="ORF">GLOINDRAFT_90341</name>
</gene>
<dbReference type="HOGENOM" id="CLU_2238055_0_0_1"/>
<proteinExistence type="predicted"/>
<sequence>MLVFICCKRKVSLENAIKQKTRDHISCKLRTFMLIYNITEVVSGEECLTELTRNGLRSFLRKQVPCKSTLLKETISSETVSKLWTITINSLIKNYGQCKLSWERN</sequence>